<keyword evidence="6" id="KW-0805">Transcription regulation</keyword>
<evidence type="ECO:0000259" key="10">
    <source>
        <dbReference type="PROSITE" id="PS50157"/>
    </source>
</evidence>
<protein>
    <submittedName>
        <fullName evidence="12">Zinc finger protein ZAT12-like</fullName>
    </submittedName>
</protein>
<dbReference type="InterPro" id="IPR013087">
    <property type="entry name" value="Znf_C2H2_type"/>
</dbReference>
<evidence type="ECO:0000256" key="1">
    <source>
        <dbReference type="ARBA" id="ARBA00004123"/>
    </source>
</evidence>
<dbReference type="PANTHER" id="PTHR26374:SF379">
    <property type="entry name" value="ZINC FINGER PROTEIN ZAT12"/>
    <property type="match status" value="1"/>
</dbReference>
<dbReference type="InParanoid" id="A0A6I9R4X8"/>
<dbReference type="Pfam" id="PF13912">
    <property type="entry name" value="zf-C2H2_6"/>
    <property type="match status" value="2"/>
</dbReference>
<name>A0A6I9R4X8_ELAGV</name>
<dbReference type="GO" id="GO:0005634">
    <property type="term" value="C:nucleus"/>
    <property type="evidence" value="ECO:0007669"/>
    <property type="project" value="UniProtKB-SubCell"/>
</dbReference>
<keyword evidence="8" id="KW-0539">Nucleus</keyword>
<dbReference type="GO" id="GO:0008270">
    <property type="term" value="F:zinc ion binding"/>
    <property type="evidence" value="ECO:0007669"/>
    <property type="project" value="UniProtKB-KW"/>
</dbReference>
<dbReference type="GeneID" id="105044471"/>
<keyword evidence="4 9" id="KW-0863">Zinc-finger</keyword>
<evidence type="ECO:0000256" key="7">
    <source>
        <dbReference type="ARBA" id="ARBA00023163"/>
    </source>
</evidence>
<evidence type="ECO:0000256" key="9">
    <source>
        <dbReference type="PROSITE-ProRule" id="PRU00042"/>
    </source>
</evidence>
<dbReference type="KEGG" id="egu:105044471"/>
<dbReference type="SMART" id="SM00355">
    <property type="entry name" value="ZnF_C2H2"/>
    <property type="match status" value="2"/>
</dbReference>
<evidence type="ECO:0000313" key="12">
    <source>
        <dbReference type="RefSeq" id="XP_010920692.1"/>
    </source>
</evidence>
<reference evidence="12" key="1">
    <citation type="submission" date="2025-08" db="UniProtKB">
        <authorList>
            <consortium name="RefSeq"/>
        </authorList>
    </citation>
    <scope>IDENTIFICATION</scope>
</reference>
<keyword evidence="5" id="KW-0862">Zinc</keyword>
<keyword evidence="7" id="KW-0804">Transcription</keyword>
<dbReference type="RefSeq" id="XP_010920692.1">
    <property type="nucleotide sequence ID" value="XM_010922390.3"/>
</dbReference>
<organism evidence="11 12">
    <name type="scientific">Elaeis guineensis var. tenera</name>
    <name type="common">Oil palm</name>
    <dbReference type="NCBI Taxonomy" id="51953"/>
    <lineage>
        <taxon>Eukaryota</taxon>
        <taxon>Viridiplantae</taxon>
        <taxon>Streptophyta</taxon>
        <taxon>Embryophyta</taxon>
        <taxon>Tracheophyta</taxon>
        <taxon>Spermatophyta</taxon>
        <taxon>Magnoliopsida</taxon>
        <taxon>Liliopsida</taxon>
        <taxon>Arecaceae</taxon>
        <taxon>Arecoideae</taxon>
        <taxon>Cocoseae</taxon>
        <taxon>Elaeidinae</taxon>
        <taxon>Elaeis</taxon>
    </lineage>
</organism>
<sequence length="165" mass="18531">MKRLREEGHQVESINMAKVLIFLSRGVEEVRDSPGRVFECKTCNRQFPSFQALGGHRASHKKPRMMGDGHDQAQSALVKPRVHECSICGLEFPIGQALGGHMRRHRGATESFGHGLVEKKPDGKRALWLDLNLPPSEALDDVECRKVGLSFEFVEKTPMVVDCFH</sequence>
<keyword evidence="3" id="KW-0677">Repeat</keyword>
<feature type="domain" description="C2H2-type" evidence="10">
    <location>
        <begin position="38"/>
        <end position="65"/>
    </location>
</feature>
<dbReference type="PROSITE" id="PS50157">
    <property type="entry name" value="ZINC_FINGER_C2H2_2"/>
    <property type="match status" value="2"/>
</dbReference>
<keyword evidence="11" id="KW-1185">Reference proteome</keyword>
<proteinExistence type="predicted"/>
<gene>
    <name evidence="12" type="primary">LOC105044471</name>
</gene>
<evidence type="ECO:0000256" key="6">
    <source>
        <dbReference type="ARBA" id="ARBA00023015"/>
    </source>
</evidence>
<dbReference type="PANTHER" id="PTHR26374">
    <property type="entry name" value="ZINC FINGER PROTEIN ZAT5"/>
    <property type="match status" value="1"/>
</dbReference>
<dbReference type="Proteomes" id="UP000504607">
    <property type="component" value="Chromosome 5"/>
</dbReference>
<dbReference type="Gene3D" id="3.30.160.60">
    <property type="entry name" value="Classic Zinc Finger"/>
    <property type="match status" value="1"/>
</dbReference>
<dbReference type="AlphaFoldDB" id="A0A6I9R4X8"/>
<evidence type="ECO:0000256" key="3">
    <source>
        <dbReference type="ARBA" id="ARBA00022737"/>
    </source>
</evidence>
<evidence type="ECO:0000256" key="5">
    <source>
        <dbReference type="ARBA" id="ARBA00022833"/>
    </source>
</evidence>
<accession>A0A6I9R4X8</accession>
<dbReference type="PROSITE" id="PS00028">
    <property type="entry name" value="ZINC_FINGER_C2H2_1"/>
    <property type="match status" value="2"/>
</dbReference>
<evidence type="ECO:0000313" key="11">
    <source>
        <dbReference type="Proteomes" id="UP000504607"/>
    </source>
</evidence>
<dbReference type="SUPFAM" id="SSF57667">
    <property type="entry name" value="beta-beta-alpha zinc fingers"/>
    <property type="match status" value="1"/>
</dbReference>
<dbReference type="InterPro" id="IPR036236">
    <property type="entry name" value="Znf_C2H2_sf"/>
</dbReference>
<dbReference type="OrthoDB" id="9411774at2759"/>
<evidence type="ECO:0000256" key="2">
    <source>
        <dbReference type="ARBA" id="ARBA00022723"/>
    </source>
</evidence>
<evidence type="ECO:0000256" key="8">
    <source>
        <dbReference type="ARBA" id="ARBA00023242"/>
    </source>
</evidence>
<evidence type="ECO:0000256" key="4">
    <source>
        <dbReference type="ARBA" id="ARBA00022771"/>
    </source>
</evidence>
<feature type="domain" description="C2H2-type" evidence="10">
    <location>
        <begin position="83"/>
        <end position="110"/>
    </location>
</feature>
<keyword evidence="2" id="KW-0479">Metal-binding</keyword>
<comment type="subcellular location">
    <subcellularLocation>
        <location evidence="1">Nucleus</location>
    </subcellularLocation>
</comment>